<dbReference type="CDD" id="cd02440">
    <property type="entry name" value="AdoMet_MTases"/>
    <property type="match status" value="1"/>
</dbReference>
<keyword evidence="1 5" id="KW-0489">Methyltransferase</keyword>
<dbReference type="PANTHER" id="PTHR43464">
    <property type="entry name" value="METHYLTRANSFERASE"/>
    <property type="match status" value="1"/>
</dbReference>
<dbReference type="OrthoDB" id="9777638at2"/>
<dbReference type="AlphaFoldDB" id="A0A4Q2RKU3"/>
<keyword evidence="3" id="KW-0949">S-adenosyl-L-methionine</keyword>
<reference evidence="5 6" key="1">
    <citation type="submission" date="2018-09" db="EMBL/GenBank/DDBJ databases">
        <authorList>
            <person name="Grouzdev D.S."/>
            <person name="Krutkina M.S."/>
        </authorList>
    </citation>
    <scope>NUCLEOTIDE SEQUENCE [LARGE SCALE GENOMIC DNA]</scope>
    <source>
        <strain evidence="5 6">RmlP001</strain>
    </source>
</reference>
<evidence type="ECO:0000313" key="5">
    <source>
        <dbReference type="EMBL" id="RYB07967.1"/>
    </source>
</evidence>
<organism evidence="5 6">
    <name type="scientific">Lichenibacterium ramalinae</name>
    <dbReference type="NCBI Taxonomy" id="2316527"/>
    <lineage>
        <taxon>Bacteria</taxon>
        <taxon>Pseudomonadati</taxon>
        <taxon>Pseudomonadota</taxon>
        <taxon>Alphaproteobacteria</taxon>
        <taxon>Hyphomicrobiales</taxon>
        <taxon>Lichenihabitantaceae</taxon>
        <taxon>Lichenibacterium</taxon>
    </lineage>
</organism>
<feature type="domain" description="Methyltransferase type 11" evidence="4">
    <location>
        <begin position="58"/>
        <end position="157"/>
    </location>
</feature>
<proteinExistence type="predicted"/>
<dbReference type="Pfam" id="PF08241">
    <property type="entry name" value="Methyltransf_11"/>
    <property type="match status" value="1"/>
</dbReference>
<dbReference type="EMBL" id="QYBC01000001">
    <property type="protein sequence ID" value="RYB07967.1"/>
    <property type="molecule type" value="Genomic_DNA"/>
</dbReference>
<dbReference type="InterPro" id="IPR013216">
    <property type="entry name" value="Methyltransf_11"/>
</dbReference>
<evidence type="ECO:0000256" key="1">
    <source>
        <dbReference type="ARBA" id="ARBA00022603"/>
    </source>
</evidence>
<dbReference type="SUPFAM" id="SSF53335">
    <property type="entry name" value="S-adenosyl-L-methionine-dependent methyltransferases"/>
    <property type="match status" value="1"/>
</dbReference>
<accession>A0A4Q2RKU3</accession>
<dbReference type="PANTHER" id="PTHR43464:SF19">
    <property type="entry name" value="UBIQUINONE BIOSYNTHESIS O-METHYLTRANSFERASE, MITOCHONDRIAL"/>
    <property type="match status" value="1"/>
</dbReference>
<protein>
    <submittedName>
        <fullName evidence="5">Class I SAM-dependent methyltransferase</fullName>
    </submittedName>
</protein>
<keyword evidence="2 5" id="KW-0808">Transferase</keyword>
<dbReference type="InterPro" id="IPR029063">
    <property type="entry name" value="SAM-dependent_MTases_sf"/>
</dbReference>
<reference evidence="5 6" key="2">
    <citation type="submission" date="2019-02" db="EMBL/GenBank/DDBJ databases">
        <title>'Lichenibacterium ramalinii' gen. nov. sp. nov., 'Lichenibacterium minor' gen. nov. sp. nov.</title>
        <authorList>
            <person name="Pankratov T."/>
        </authorList>
    </citation>
    <scope>NUCLEOTIDE SEQUENCE [LARGE SCALE GENOMIC DNA]</scope>
    <source>
        <strain evidence="5 6">RmlP001</strain>
    </source>
</reference>
<evidence type="ECO:0000256" key="3">
    <source>
        <dbReference type="ARBA" id="ARBA00022691"/>
    </source>
</evidence>
<evidence type="ECO:0000256" key="2">
    <source>
        <dbReference type="ARBA" id="ARBA00022679"/>
    </source>
</evidence>
<sequence length="289" mass="30124">MTDGTSSTAAPNADQVAYWNGDAGDKWARLQAHLDGLFAPISAAAVAAAAPRQGEHALDIGCGCGATVLALAEGVGSLGRVTGVDISAPMLAVAEHRIAASALTQAAVLKADAATEPFAPGSFDLAFSRFGVMFFDAPVEAFINIHRALKPGGRLVFACWRPFKANPWFSVPYRAAVPHLPEQERPEPEAPGPFAFADPDRVGRILGLAGFAEVRVEAFDAPLTLGRHGEVEEAMRFTVQVGPVSRALASGTEAQRAAAERAVAAALAEVDGPEGIRLGAQCWFVSARA</sequence>
<dbReference type="Proteomes" id="UP000289411">
    <property type="component" value="Unassembled WGS sequence"/>
</dbReference>
<comment type="caution">
    <text evidence="5">The sequence shown here is derived from an EMBL/GenBank/DDBJ whole genome shotgun (WGS) entry which is preliminary data.</text>
</comment>
<dbReference type="Gene3D" id="3.40.50.150">
    <property type="entry name" value="Vaccinia Virus protein VP39"/>
    <property type="match status" value="1"/>
</dbReference>
<keyword evidence="6" id="KW-1185">Reference proteome</keyword>
<gene>
    <name evidence="5" type="ORF">D3272_00425</name>
</gene>
<dbReference type="RefSeq" id="WP_129217102.1">
    <property type="nucleotide sequence ID" value="NZ_QYBC01000001.1"/>
</dbReference>
<evidence type="ECO:0000259" key="4">
    <source>
        <dbReference type="Pfam" id="PF08241"/>
    </source>
</evidence>
<name>A0A4Q2RKU3_9HYPH</name>
<dbReference type="GO" id="GO:0032259">
    <property type="term" value="P:methylation"/>
    <property type="evidence" value="ECO:0007669"/>
    <property type="project" value="UniProtKB-KW"/>
</dbReference>
<evidence type="ECO:0000313" key="6">
    <source>
        <dbReference type="Proteomes" id="UP000289411"/>
    </source>
</evidence>
<dbReference type="GO" id="GO:0008757">
    <property type="term" value="F:S-adenosylmethionine-dependent methyltransferase activity"/>
    <property type="evidence" value="ECO:0007669"/>
    <property type="project" value="InterPro"/>
</dbReference>